<name>A0A9D4C7G1_DREPO</name>
<keyword evidence="3" id="KW-1185">Reference proteome</keyword>
<gene>
    <name evidence="2" type="ORF">DPMN_061227</name>
</gene>
<reference evidence="2" key="1">
    <citation type="journal article" date="2019" name="bioRxiv">
        <title>The Genome of the Zebra Mussel, Dreissena polymorpha: A Resource for Invasive Species Research.</title>
        <authorList>
            <person name="McCartney M.A."/>
            <person name="Auch B."/>
            <person name="Kono T."/>
            <person name="Mallez S."/>
            <person name="Zhang Y."/>
            <person name="Obille A."/>
            <person name="Becker A."/>
            <person name="Abrahante J.E."/>
            <person name="Garbe J."/>
            <person name="Badalamenti J.P."/>
            <person name="Herman A."/>
            <person name="Mangelson H."/>
            <person name="Liachko I."/>
            <person name="Sullivan S."/>
            <person name="Sone E.D."/>
            <person name="Koren S."/>
            <person name="Silverstein K.A.T."/>
            <person name="Beckman K.B."/>
            <person name="Gohl D.M."/>
        </authorList>
    </citation>
    <scope>NUCLEOTIDE SEQUENCE</scope>
    <source>
        <strain evidence="2">Duluth1</strain>
        <tissue evidence="2">Whole animal</tissue>
    </source>
</reference>
<organism evidence="2 3">
    <name type="scientific">Dreissena polymorpha</name>
    <name type="common">Zebra mussel</name>
    <name type="synonym">Mytilus polymorpha</name>
    <dbReference type="NCBI Taxonomy" id="45954"/>
    <lineage>
        <taxon>Eukaryota</taxon>
        <taxon>Metazoa</taxon>
        <taxon>Spiralia</taxon>
        <taxon>Lophotrochozoa</taxon>
        <taxon>Mollusca</taxon>
        <taxon>Bivalvia</taxon>
        <taxon>Autobranchia</taxon>
        <taxon>Heteroconchia</taxon>
        <taxon>Euheterodonta</taxon>
        <taxon>Imparidentia</taxon>
        <taxon>Neoheterodontei</taxon>
        <taxon>Myida</taxon>
        <taxon>Dreissenoidea</taxon>
        <taxon>Dreissenidae</taxon>
        <taxon>Dreissena</taxon>
    </lineage>
</organism>
<evidence type="ECO:0000313" key="2">
    <source>
        <dbReference type="EMBL" id="KAH3718423.1"/>
    </source>
</evidence>
<evidence type="ECO:0000256" key="1">
    <source>
        <dbReference type="SAM" id="SignalP"/>
    </source>
</evidence>
<dbReference type="Proteomes" id="UP000828390">
    <property type="component" value="Unassembled WGS sequence"/>
</dbReference>
<proteinExistence type="predicted"/>
<accession>A0A9D4C7G1</accession>
<keyword evidence="1" id="KW-0732">Signal</keyword>
<dbReference type="AlphaFoldDB" id="A0A9D4C7G1"/>
<protein>
    <recommendedName>
        <fullName evidence="4">Apple domain-containing protein</fullName>
    </recommendedName>
</protein>
<reference evidence="2" key="2">
    <citation type="submission" date="2020-11" db="EMBL/GenBank/DDBJ databases">
        <authorList>
            <person name="McCartney M.A."/>
            <person name="Auch B."/>
            <person name="Kono T."/>
            <person name="Mallez S."/>
            <person name="Becker A."/>
            <person name="Gohl D.M."/>
            <person name="Silverstein K.A.T."/>
            <person name="Koren S."/>
            <person name="Bechman K.B."/>
            <person name="Herman A."/>
            <person name="Abrahante J.E."/>
            <person name="Garbe J."/>
        </authorList>
    </citation>
    <scope>NUCLEOTIDE SEQUENCE</scope>
    <source>
        <strain evidence="2">Duluth1</strain>
        <tissue evidence="2">Whole animal</tissue>
    </source>
</reference>
<evidence type="ECO:0000313" key="3">
    <source>
        <dbReference type="Proteomes" id="UP000828390"/>
    </source>
</evidence>
<feature type="chain" id="PRO_5039030641" description="Apple domain-containing protein" evidence="1">
    <location>
        <begin position="22"/>
        <end position="146"/>
    </location>
</feature>
<feature type="signal peptide" evidence="1">
    <location>
        <begin position="1"/>
        <end position="21"/>
    </location>
</feature>
<evidence type="ECO:0008006" key="4">
    <source>
        <dbReference type="Google" id="ProtNLM"/>
    </source>
</evidence>
<comment type="caution">
    <text evidence="2">The sequence shown here is derived from an EMBL/GenBank/DDBJ whole genome shotgun (WGS) entry which is preliminary data.</text>
</comment>
<dbReference type="EMBL" id="JAIWYP010000013">
    <property type="protein sequence ID" value="KAH3718423.1"/>
    <property type="molecule type" value="Genomic_DNA"/>
</dbReference>
<sequence>MARLVRTLLLCVCATASQVWTLEYKSSWYGPPMGDNIPRVIQVQKSLTECLNACALRPWCKVVGHHRYGLCAIFFDNISSAVEQCNNGDCQEQDQSVMYVEREDLTTEVLFSASSKVDIFTDRVHTVFKMFDLVNLIFKQPFAIFL</sequence>